<dbReference type="InterPro" id="IPR049704">
    <property type="entry name" value="Aminotrans_3_PPA_site"/>
</dbReference>
<dbReference type="InterPro" id="IPR015422">
    <property type="entry name" value="PyrdxlP-dep_Trfase_small"/>
</dbReference>
<dbReference type="PANTHER" id="PTHR11986:SF79">
    <property type="entry name" value="ACETYLORNITHINE AMINOTRANSFERASE, MITOCHONDRIAL"/>
    <property type="match status" value="1"/>
</dbReference>
<keyword evidence="7" id="KW-1185">Reference proteome</keyword>
<reference evidence="6 7" key="1">
    <citation type="submission" date="2017-11" db="EMBL/GenBank/DDBJ databases">
        <title>Genomic Encyclopedia of Archaeal and Bacterial Type Strains, Phase II (KMG-II): From Individual Species to Whole Genera.</title>
        <authorList>
            <person name="Goeker M."/>
        </authorList>
    </citation>
    <scope>NUCLEOTIDE SEQUENCE [LARGE SCALE GENOMIC DNA]</scope>
    <source>
        <strain evidence="6 7">DSM 27268</strain>
    </source>
</reference>
<comment type="caution">
    <text evidence="6">The sequence shown here is derived from an EMBL/GenBank/DDBJ whole genome shotgun (WGS) entry which is preliminary data.</text>
</comment>
<evidence type="ECO:0000313" key="7">
    <source>
        <dbReference type="Proteomes" id="UP000230000"/>
    </source>
</evidence>
<dbReference type="InterPro" id="IPR015421">
    <property type="entry name" value="PyrdxlP-dep_Trfase_major"/>
</dbReference>
<name>A0A2M9CSC9_9BACT</name>
<dbReference type="Gene3D" id="3.40.640.10">
    <property type="entry name" value="Type I PLP-dependent aspartate aminotransferase-like (Major domain)"/>
    <property type="match status" value="1"/>
</dbReference>
<gene>
    <name evidence="6" type="ORF">BXY57_0370</name>
</gene>
<dbReference type="PIRSF" id="PIRSF000521">
    <property type="entry name" value="Transaminase_4ab_Lys_Orn"/>
    <property type="match status" value="1"/>
</dbReference>
<dbReference type="EMBL" id="PGFG01000001">
    <property type="protein sequence ID" value="PJJ74807.1"/>
    <property type="molecule type" value="Genomic_DNA"/>
</dbReference>
<evidence type="ECO:0000256" key="5">
    <source>
        <dbReference type="RuleBase" id="RU003560"/>
    </source>
</evidence>
<evidence type="ECO:0000256" key="2">
    <source>
        <dbReference type="ARBA" id="ARBA00022576"/>
    </source>
</evidence>
<dbReference type="Proteomes" id="UP000230000">
    <property type="component" value="Unassembled WGS sequence"/>
</dbReference>
<dbReference type="Pfam" id="PF00202">
    <property type="entry name" value="Aminotran_3"/>
    <property type="match status" value="1"/>
</dbReference>
<dbReference type="OrthoDB" id="730777at2"/>
<comment type="cofactor">
    <cofactor evidence="1">
        <name>pyridoxal 5'-phosphate</name>
        <dbReference type="ChEBI" id="CHEBI:597326"/>
    </cofactor>
</comment>
<evidence type="ECO:0000313" key="6">
    <source>
        <dbReference type="EMBL" id="PJJ74807.1"/>
    </source>
</evidence>
<dbReference type="GO" id="GO:0030170">
    <property type="term" value="F:pyridoxal phosphate binding"/>
    <property type="evidence" value="ECO:0007669"/>
    <property type="project" value="InterPro"/>
</dbReference>
<comment type="similarity">
    <text evidence="5">Belongs to the class-III pyridoxal-phosphate-dependent aminotransferase family.</text>
</comment>
<keyword evidence="2 6" id="KW-0032">Aminotransferase</keyword>
<evidence type="ECO:0000256" key="1">
    <source>
        <dbReference type="ARBA" id="ARBA00001933"/>
    </source>
</evidence>
<organism evidence="6 7">
    <name type="scientific">Thermoflavifilum aggregans</name>
    <dbReference type="NCBI Taxonomy" id="454188"/>
    <lineage>
        <taxon>Bacteria</taxon>
        <taxon>Pseudomonadati</taxon>
        <taxon>Bacteroidota</taxon>
        <taxon>Chitinophagia</taxon>
        <taxon>Chitinophagales</taxon>
        <taxon>Chitinophagaceae</taxon>
        <taxon>Thermoflavifilum</taxon>
    </lineage>
</organism>
<dbReference type="Gene3D" id="3.90.1150.10">
    <property type="entry name" value="Aspartate Aminotransferase, domain 1"/>
    <property type="match status" value="1"/>
</dbReference>
<evidence type="ECO:0000256" key="3">
    <source>
        <dbReference type="ARBA" id="ARBA00022679"/>
    </source>
</evidence>
<accession>A0A2M9CSC9</accession>
<dbReference type="GO" id="GO:0042802">
    <property type="term" value="F:identical protein binding"/>
    <property type="evidence" value="ECO:0007669"/>
    <property type="project" value="TreeGrafter"/>
</dbReference>
<dbReference type="AlphaFoldDB" id="A0A2M9CSC9"/>
<dbReference type="SUPFAM" id="SSF53383">
    <property type="entry name" value="PLP-dependent transferases"/>
    <property type="match status" value="1"/>
</dbReference>
<dbReference type="RefSeq" id="WP_100313493.1">
    <property type="nucleotide sequence ID" value="NZ_PGFG01000001.1"/>
</dbReference>
<protein>
    <submittedName>
        <fullName evidence="6">Acetylornithine/succinyldiaminopimelate/putresci ne aminotransferase</fullName>
    </submittedName>
</protein>
<proteinExistence type="inferred from homology"/>
<dbReference type="FunFam" id="3.40.640.10:FF:000004">
    <property type="entry name" value="Acetylornithine aminotransferase"/>
    <property type="match status" value="1"/>
</dbReference>
<dbReference type="GO" id="GO:0008483">
    <property type="term" value="F:transaminase activity"/>
    <property type="evidence" value="ECO:0007669"/>
    <property type="project" value="UniProtKB-KW"/>
</dbReference>
<dbReference type="PROSITE" id="PS00600">
    <property type="entry name" value="AA_TRANSFER_CLASS_3"/>
    <property type="match status" value="1"/>
</dbReference>
<dbReference type="PANTHER" id="PTHR11986">
    <property type="entry name" value="AMINOTRANSFERASE CLASS III"/>
    <property type="match status" value="1"/>
</dbReference>
<dbReference type="InterPro" id="IPR015424">
    <property type="entry name" value="PyrdxlP-dep_Trfase"/>
</dbReference>
<keyword evidence="4 5" id="KW-0663">Pyridoxal phosphate</keyword>
<sequence>MNHRELFFRHLAQTSDEPLAWEISKAEGAYLWDATGRPYLDLIGGISVCHVGHRHPHVLQAIAAQAEHYLHVMVYGELIQSPQVQYAELLARHLPASLQQVYFTNSGAEAIEGAMKLAKRYTGRPHIFCFHKSYHGSTQGALSLLGDEYWRQAYRPLLPGIFRFGYNENEVIDQINEQTACVVLETIQAEAGVVIPDTAWMQALAERCKQTGTLLVVDEVQCGFGRNGTLWAFEQFGIVPDILVLGKALGGGLPLGAFIASQEMMQVLTHHPVLGHITTFGGHPLCCAAGKAAMEVLLEEHLWEQAREKEKLFHQYLQPLPGCTIRSRGLMIAIEFETAEINKQIIHRCWEKGVFTDWYLFAPHCMRIAPPLIISEQQIQQACEVIWDAVKEVWGN</sequence>
<keyword evidence="3 6" id="KW-0808">Transferase</keyword>
<dbReference type="InterPro" id="IPR050103">
    <property type="entry name" value="Class-III_PLP-dep_AT"/>
</dbReference>
<evidence type="ECO:0000256" key="4">
    <source>
        <dbReference type="ARBA" id="ARBA00022898"/>
    </source>
</evidence>
<dbReference type="CDD" id="cd00610">
    <property type="entry name" value="OAT_like"/>
    <property type="match status" value="1"/>
</dbReference>
<dbReference type="InterPro" id="IPR005814">
    <property type="entry name" value="Aminotrans_3"/>
</dbReference>